<dbReference type="EMBL" id="CP040558">
    <property type="protein sequence ID" value="QCU73494.1"/>
    <property type="molecule type" value="Genomic_DNA"/>
</dbReference>
<dbReference type="Proteomes" id="UP000310065">
    <property type="component" value="Chromosome L1"/>
</dbReference>
<dbReference type="AlphaFoldDB" id="A0A4P9IZ24"/>
<sequence>MKRITRDFITLFNVLWYRDFPLTKEHKEKASRAEWTTHIGICARTASDLLGYFMYFEHGNRTDAVIKDNDEKIISNLEWEWAEPRNIEKVNEVRQLKAAKEDCEFSVFVSYSDNRYYEDNLNAVKDQWGDSPEPLLFILIRYNRKVKRVFDLIETFHIQNGRCKKVRSQPALPWHARGKRWEDWS</sequence>
<dbReference type="RefSeq" id="WP_138488683.1">
    <property type="nucleotide sequence ID" value="NZ_CP040558.1"/>
</dbReference>
<reference evidence="1 2" key="1">
    <citation type="submission" date="2019-05" db="EMBL/GenBank/DDBJ databases">
        <title>Complete genome sequence of Pseudoalteromonas sp. 16-SW-7(T) isolated from the Okhotsk Sea, Russia.</title>
        <authorList>
            <person name="Nguyen T.H."/>
            <person name="Nedashkovskaya O.I."/>
            <person name="Kim S.-G."/>
        </authorList>
    </citation>
    <scope>NUCLEOTIDE SEQUENCE [LARGE SCALE GENOMIC DNA]</scope>
    <source>
        <strain evidence="1 2">16-SW-7</strain>
    </source>
</reference>
<accession>A0A4P9IZ24</accession>
<evidence type="ECO:0000313" key="1">
    <source>
        <dbReference type="EMBL" id="QCU73494.1"/>
    </source>
</evidence>
<protein>
    <submittedName>
        <fullName evidence="1">Uncharacterized protein</fullName>
    </submittedName>
</protein>
<dbReference type="GeneID" id="88774597"/>
<proteinExistence type="predicted"/>
<name>A0A4P9IZ24_9GAMM</name>
<evidence type="ECO:0000313" key="2">
    <source>
        <dbReference type="Proteomes" id="UP000310065"/>
    </source>
</evidence>
<gene>
    <name evidence="1" type="ORF">FFU37_02980</name>
</gene>
<dbReference type="KEGG" id="pdv:FFU37_02980"/>
<organism evidence="1 2">
    <name type="scientific">Pseudoalteromonas distincta</name>
    <dbReference type="NCBI Taxonomy" id="77608"/>
    <lineage>
        <taxon>Bacteria</taxon>
        <taxon>Pseudomonadati</taxon>
        <taxon>Pseudomonadota</taxon>
        <taxon>Gammaproteobacteria</taxon>
        <taxon>Alteromonadales</taxon>
        <taxon>Pseudoalteromonadaceae</taxon>
        <taxon>Pseudoalteromonas</taxon>
    </lineage>
</organism>